<dbReference type="InterPro" id="IPR000182">
    <property type="entry name" value="GNAT_dom"/>
</dbReference>
<dbReference type="Pfam" id="PF00583">
    <property type="entry name" value="Acetyltransf_1"/>
    <property type="match status" value="1"/>
</dbReference>
<keyword evidence="1" id="KW-0808">Transferase</keyword>
<dbReference type="PROSITE" id="PS51186">
    <property type="entry name" value="GNAT"/>
    <property type="match status" value="1"/>
</dbReference>
<comment type="catalytic activity">
    <reaction evidence="8">
        <text>serotonin + (5Z,8Z,11Z,14Z)-eicosatetraenoyl-CoA = N-[(5Z,8Z,11Z,14Z)-eicosatetraenoyl]-serotonin + CoA + H(+)</text>
        <dbReference type="Rhea" id="RHEA:51396"/>
        <dbReference type="ChEBI" id="CHEBI:15378"/>
        <dbReference type="ChEBI" id="CHEBI:57287"/>
        <dbReference type="ChEBI" id="CHEBI:57368"/>
        <dbReference type="ChEBI" id="CHEBI:132255"/>
        <dbReference type="ChEBI" id="CHEBI:350546"/>
    </reaction>
    <physiologicalReaction direction="left-to-right" evidence="8">
        <dbReference type="Rhea" id="RHEA:51397"/>
    </physiologicalReaction>
</comment>
<keyword evidence="2" id="KW-0012">Acyltransferase</keyword>
<keyword evidence="16" id="KW-1185">Reference proteome</keyword>
<comment type="catalytic activity">
    <reaction evidence="10">
        <text>serotonin + (9Z)-octadecenoyl-CoA = N-(9Z-octadecenoyl)-serotonin + CoA + H(+)</text>
        <dbReference type="Rhea" id="RHEA:51392"/>
        <dbReference type="ChEBI" id="CHEBI:15378"/>
        <dbReference type="ChEBI" id="CHEBI:57287"/>
        <dbReference type="ChEBI" id="CHEBI:57387"/>
        <dbReference type="ChEBI" id="CHEBI:134064"/>
        <dbReference type="ChEBI" id="CHEBI:350546"/>
    </reaction>
    <physiologicalReaction direction="left-to-right" evidence="10">
        <dbReference type="Rhea" id="RHEA:51393"/>
    </physiologicalReaction>
</comment>
<organism evidence="15 16">
    <name type="scientific">Popillia japonica</name>
    <name type="common">Japanese beetle</name>
    <dbReference type="NCBI Taxonomy" id="7064"/>
    <lineage>
        <taxon>Eukaryota</taxon>
        <taxon>Metazoa</taxon>
        <taxon>Ecdysozoa</taxon>
        <taxon>Arthropoda</taxon>
        <taxon>Hexapoda</taxon>
        <taxon>Insecta</taxon>
        <taxon>Pterygota</taxon>
        <taxon>Neoptera</taxon>
        <taxon>Endopterygota</taxon>
        <taxon>Coleoptera</taxon>
        <taxon>Polyphaga</taxon>
        <taxon>Scarabaeiformia</taxon>
        <taxon>Scarabaeidae</taxon>
        <taxon>Rutelinae</taxon>
        <taxon>Popillia</taxon>
    </lineage>
</organism>
<comment type="caution">
    <text evidence="15">The sequence shown here is derived from an EMBL/GenBank/DDBJ whole genome shotgun (WGS) entry which is preliminary data.</text>
</comment>
<reference evidence="15 16" key="1">
    <citation type="journal article" date="2024" name="BMC Genomics">
        <title>De novo assembly and annotation of Popillia japonica's genome with initial clues to its potential as an invasive pest.</title>
        <authorList>
            <person name="Cucini C."/>
            <person name="Boschi S."/>
            <person name="Funari R."/>
            <person name="Cardaioli E."/>
            <person name="Iannotti N."/>
            <person name="Marturano G."/>
            <person name="Paoli F."/>
            <person name="Bruttini M."/>
            <person name="Carapelli A."/>
            <person name="Frati F."/>
            <person name="Nardi F."/>
        </authorList>
    </citation>
    <scope>NUCLEOTIDE SEQUENCE [LARGE SCALE GENOMIC DNA]</scope>
    <source>
        <strain evidence="15">DMR45628</strain>
    </source>
</reference>
<evidence type="ECO:0000259" key="14">
    <source>
        <dbReference type="PROSITE" id="PS51186"/>
    </source>
</evidence>
<comment type="pathway">
    <text evidence="3">Aromatic compound metabolism; melatonin biosynthesis; melatonin from serotonin: step 1/2.</text>
</comment>
<dbReference type="PANTHER" id="PTHR20905:SF1">
    <property type="entry name" value="AT07410P-RELATED"/>
    <property type="match status" value="1"/>
</dbReference>
<dbReference type="Gene3D" id="3.40.630.30">
    <property type="match status" value="1"/>
</dbReference>
<dbReference type="GO" id="GO:0004059">
    <property type="term" value="F:aralkylamine N-acetyltransferase activity"/>
    <property type="evidence" value="ECO:0007669"/>
    <property type="project" value="UniProtKB-EC"/>
</dbReference>
<comment type="similarity">
    <text evidence="4">Belongs to the acetyltransferase family. AANAT subfamily.</text>
</comment>
<accession>A0AAW1M544</accession>
<dbReference type="SUPFAM" id="SSF55729">
    <property type="entry name" value="Acyl-CoA N-acyltransferases (Nat)"/>
    <property type="match status" value="1"/>
</dbReference>
<name>A0AAW1M544_POPJA</name>
<evidence type="ECO:0000256" key="7">
    <source>
        <dbReference type="ARBA" id="ARBA00050849"/>
    </source>
</evidence>
<comment type="catalytic activity">
    <reaction evidence="12">
        <text>dopamine + hexadecanoyl-CoA = N-hexadecanoyl-dopamine + CoA + H(+)</text>
        <dbReference type="Rhea" id="RHEA:51376"/>
        <dbReference type="ChEBI" id="CHEBI:15378"/>
        <dbReference type="ChEBI" id="CHEBI:57287"/>
        <dbReference type="ChEBI" id="CHEBI:57379"/>
        <dbReference type="ChEBI" id="CHEBI:59905"/>
        <dbReference type="ChEBI" id="CHEBI:134058"/>
    </reaction>
    <physiologicalReaction direction="left-to-right" evidence="12">
        <dbReference type="Rhea" id="RHEA:51377"/>
    </physiologicalReaction>
</comment>
<dbReference type="InterPro" id="IPR016181">
    <property type="entry name" value="Acyl_CoA_acyltransferase"/>
</dbReference>
<evidence type="ECO:0000256" key="3">
    <source>
        <dbReference type="ARBA" id="ARBA00037926"/>
    </source>
</evidence>
<evidence type="ECO:0000256" key="11">
    <source>
        <dbReference type="ARBA" id="ARBA00052178"/>
    </source>
</evidence>
<evidence type="ECO:0000256" key="5">
    <source>
        <dbReference type="ARBA" id="ARBA00039114"/>
    </source>
</evidence>
<comment type="catalytic activity">
    <reaction evidence="11">
        <text>serotonin + hexadecanoyl-CoA = N-hexadecanoyl-serotonin + CoA + H(+)</text>
        <dbReference type="Rhea" id="RHEA:51384"/>
        <dbReference type="ChEBI" id="CHEBI:15378"/>
        <dbReference type="ChEBI" id="CHEBI:57287"/>
        <dbReference type="ChEBI" id="CHEBI:57379"/>
        <dbReference type="ChEBI" id="CHEBI:134059"/>
        <dbReference type="ChEBI" id="CHEBI:350546"/>
    </reaction>
    <physiologicalReaction direction="left-to-right" evidence="11">
        <dbReference type="Rhea" id="RHEA:51385"/>
    </physiologicalReaction>
</comment>
<comment type="catalytic activity">
    <reaction evidence="9">
        <text>dopamine + acetyl-CoA = N-acetyldopamine + CoA + H(+)</text>
        <dbReference type="Rhea" id="RHEA:51388"/>
        <dbReference type="ChEBI" id="CHEBI:15378"/>
        <dbReference type="ChEBI" id="CHEBI:57287"/>
        <dbReference type="ChEBI" id="CHEBI:57288"/>
        <dbReference type="ChEBI" id="CHEBI:59905"/>
        <dbReference type="ChEBI" id="CHEBI:125678"/>
    </reaction>
    <physiologicalReaction direction="left-to-right" evidence="9">
        <dbReference type="Rhea" id="RHEA:51389"/>
    </physiologicalReaction>
</comment>
<evidence type="ECO:0000256" key="2">
    <source>
        <dbReference type="ARBA" id="ARBA00023315"/>
    </source>
</evidence>
<comment type="catalytic activity">
    <reaction evidence="7">
        <text>serotonin + octadecanoyl-CoA = N-octadecanoyl-serotonin + CoA + H(+)</text>
        <dbReference type="Rhea" id="RHEA:51400"/>
        <dbReference type="ChEBI" id="CHEBI:15378"/>
        <dbReference type="ChEBI" id="CHEBI:57287"/>
        <dbReference type="ChEBI" id="CHEBI:57394"/>
        <dbReference type="ChEBI" id="CHEBI:134065"/>
        <dbReference type="ChEBI" id="CHEBI:350546"/>
    </reaction>
    <physiologicalReaction direction="left-to-right" evidence="7">
        <dbReference type="Rhea" id="RHEA:51401"/>
    </physiologicalReaction>
</comment>
<evidence type="ECO:0000256" key="1">
    <source>
        <dbReference type="ARBA" id="ARBA00022679"/>
    </source>
</evidence>
<gene>
    <name evidence="15" type="ORF">QE152_g8709</name>
</gene>
<dbReference type="EMBL" id="JASPKY010000071">
    <property type="protein sequence ID" value="KAK9739699.1"/>
    <property type="molecule type" value="Genomic_DNA"/>
</dbReference>
<dbReference type="PANTHER" id="PTHR20905">
    <property type="entry name" value="N-ACETYLTRANSFERASE-RELATED"/>
    <property type="match status" value="1"/>
</dbReference>
<sequence length="249" mass="28472">MAGYEGKHFKHKLTLILEGVAILCYAINQSPANLIEIVSKFYTKDKQPEDRPSSPLRDEPLNVSVQLLDQENSTCPELEEYSIKTIDDGMSVMAITPYGQIIGVCLNGITRKKDSEELDIHNASEDSCHNKKFCKIIKFLQHIERESNIFAKYTEINKILCVKILSVDCSWRGRGIAKELMDKTREIARREGFGLVRADCTSYYSAKALAKLGFECVYTLQYCDYKEDDEIVFKPDPPHNEIKIYVQEI</sequence>
<dbReference type="EC" id="2.3.1.87" evidence="5"/>
<evidence type="ECO:0000313" key="16">
    <source>
        <dbReference type="Proteomes" id="UP001458880"/>
    </source>
</evidence>
<evidence type="ECO:0000256" key="13">
    <source>
        <dbReference type="ARBA" id="ARBA00052491"/>
    </source>
</evidence>
<dbReference type="FunFam" id="3.40.630.30:FF:000046">
    <property type="entry name" value="Dopamine N-acetyltransferase"/>
    <property type="match status" value="1"/>
</dbReference>
<comment type="catalytic activity">
    <reaction evidence="6">
        <text>dopamine + (9Z)-octadecenoyl-CoA = N-(9Z-octadecanoyl)-dopamine + CoA + H(+)</text>
        <dbReference type="Rhea" id="RHEA:51380"/>
        <dbReference type="ChEBI" id="CHEBI:15378"/>
        <dbReference type="ChEBI" id="CHEBI:31883"/>
        <dbReference type="ChEBI" id="CHEBI:57287"/>
        <dbReference type="ChEBI" id="CHEBI:57387"/>
        <dbReference type="ChEBI" id="CHEBI:59905"/>
    </reaction>
    <physiologicalReaction direction="left-to-right" evidence="6">
        <dbReference type="Rhea" id="RHEA:51381"/>
    </physiologicalReaction>
</comment>
<evidence type="ECO:0000256" key="9">
    <source>
        <dbReference type="ARBA" id="ARBA00051711"/>
    </source>
</evidence>
<dbReference type="CDD" id="cd04301">
    <property type="entry name" value="NAT_SF"/>
    <property type="match status" value="1"/>
</dbReference>
<comment type="catalytic activity">
    <reaction evidence="13">
        <text>serotonin + acetyl-CoA = N-acetylserotonin + CoA + H(+)</text>
        <dbReference type="Rhea" id="RHEA:25217"/>
        <dbReference type="ChEBI" id="CHEBI:15378"/>
        <dbReference type="ChEBI" id="CHEBI:17697"/>
        <dbReference type="ChEBI" id="CHEBI:57287"/>
        <dbReference type="ChEBI" id="CHEBI:57288"/>
        <dbReference type="ChEBI" id="CHEBI:350546"/>
        <dbReference type="EC" id="2.3.1.87"/>
    </reaction>
    <physiologicalReaction direction="left-to-right" evidence="13">
        <dbReference type="Rhea" id="RHEA:25218"/>
    </physiologicalReaction>
</comment>
<evidence type="ECO:0000256" key="4">
    <source>
        <dbReference type="ARBA" id="ARBA00038182"/>
    </source>
</evidence>
<feature type="domain" description="N-acetyltransferase" evidence="14">
    <location>
        <begin position="90"/>
        <end position="238"/>
    </location>
</feature>
<dbReference type="AlphaFoldDB" id="A0AAW1M544"/>
<evidence type="ECO:0000256" key="12">
    <source>
        <dbReference type="ARBA" id="ARBA00052335"/>
    </source>
</evidence>
<evidence type="ECO:0000313" key="15">
    <source>
        <dbReference type="EMBL" id="KAK9739699.1"/>
    </source>
</evidence>
<proteinExistence type="inferred from homology"/>
<protein>
    <recommendedName>
        <fullName evidence="5">aralkylamine N-acetyltransferase</fullName>
        <ecNumber evidence="5">2.3.1.87</ecNumber>
    </recommendedName>
</protein>
<evidence type="ECO:0000256" key="8">
    <source>
        <dbReference type="ARBA" id="ARBA00051284"/>
    </source>
</evidence>
<dbReference type="Proteomes" id="UP001458880">
    <property type="component" value="Unassembled WGS sequence"/>
</dbReference>
<evidence type="ECO:0000256" key="10">
    <source>
        <dbReference type="ARBA" id="ARBA00051823"/>
    </source>
</evidence>
<evidence type="ECO:0000256" key="6">
    <source>
        <dbReference type="ARBA" id="ARBA00050189"/>
    </source>
</evidence>